<evidence type="ECO:0000313" key="1">
    <source>
        <dbReference type="EMBL" id="OCA54083.1"/>
    </source>
</evidence>
<proteinExistence type="predicted"/>
<keyword evidence="2" id="KW-1185">Reference proteome</keyword>
<comment type="caution">
    <text evidence="1">The sequence shown here is derived from an EMBL/GenBank/DDBJ whole genome shotgun (WGS) entry which is preliminary data.</text>
</comment>
<dbReference type="PATRIC" id="fig|29488.15.peg.2779"/>
<protein>
    <submittedName>
        <fullName evidence="1">Uncharacterized protein</fullName>
    </submittedName>
</protein>
<name>A0A1B8YG05_9GAMM</name>
<evidence type="ECO:0000313" key="2">
    <source>
        <dbReference type="Proteomes" id="UP000092665"/>
    </source>
</evidence>
<reference evidence="2" key="1">
    <citation type="submission" date="2015-11" db="EMBL/GenBank/DDBJ databases">
        <authorList>
            <person name="Tobias N.J."/>
            <person name="Mishra B."/>
            <person name="Gupta D.K."/>
            <person name="Thines M."/>
            <person name="Stinear T.P."/>
            <person name="Bode H.B."/>
        </authorList>
    </citation>
    <scope>NUCLEOTIDE SEQUENCE [LARGE SCALE GENOMIC DNA]</scope>
    <source>
        <strain evidence="2">PB45.5</strain>
    </source>
</reference>
<dbReference type="AlphaFoldDB" id="A0A1B8YG05"/>
<sequence length="65" mass="7673">MAHNKISTSRENNLLNKEEVKSWFKLYSLPKSENYTQLAQIAAEDRRLAGLEEWRRESLPLRLAK</sequence>
<dbReference type="RefSeq" id="WP_065390624.1">
    <property type="nucleotide sequence ID" value="NZ_CAWMQN010000072.1"/>
</dbReference>
<dbReference type="EMBL" id="LOIC01000072">
    <property type="protein sequence ID" value="OCA54083.1"/>
    <property type="molecule type" value="Genomic_DNA"/>
</dbReference>
<dbReference type="Proteomes" id="UP000092665">
    <property type="component" value="Unassembled WGS sequence"/>
</dbReference>
<accession>A0A1B8YG05</accession>
<gene>
    <name evidence="1" type="ORF">Phpb_02524</name>
</gene>
<organism evidence="1 2">
    <name type="scientific">Photorhabdus namnaonensis</name>
    <dbReference type="NCBI Taxonomy" id="1851568"/>
    <lineage>
        <taxon>Bacteria</taxon>
        <taxon>Pseudomonadati</taxon>
        <taxon>Pseudomonadota</taxon>
        <taxon>Gammaproteobacteria</taxon>
        <taxon>Enterobacterales</taxon>
        <taxon>Morganellaceae</taxon>
        <taxon>Photorhabdus</taxon>
    </lineage>
</organism>